<evidence type="ECO:0000313" key="4">
    <source>
        <dbReference type="EMBL" id="NLP61671.1"/>
    </source>
</evidence>
<evidence type="ECO:0000313" key="5">
    <source>
        <dbReference type="Proteomes" id="UP000030460"/>
    </source>
</evidence>
<dbReference type="OrthoDB" id="9816564at2"/>
<dbReference type="Pfam" id="PF13692">
    <property type="entry name" value="Glyco_trans_1_4"/>
    <property type="match status" value="1"/>
</dbReference>
<dbReference type="RefSeq" id="WP_084225412.1">
    <property type="nucleotide sequence ID" value="NZ_CADFGF010000001.1"/>
</dbReference>
<dbReference type="CDD" id="cd04186">
    <property type="entry name" value="GT_2_like_c"/>
    <property type="match status" value="1"/>
</dbReference>
<dbReference type="InterPro" id="IPR001173">
    <property type="entry name" value="Glyco_trans_2-like"/>
</dbReference>
<keyword evidence="1" id="KW-0175">Coiled coil</keyword>
<feature type="domain" description="Glycosyltransferase 2-like" evidence="2">
    <location>
        <begin position="617"/>
        <end position="787"/>
    </location>
</feature>
<evidence type="ECO:0000259" key="2">
    <source>
        <dbReference type="Pfam" id="PF00535"/>
    </source>
</evidence>
<dbReference type="SUPFAM" id="SSF53448">
    <property type="entry name" value="Nucleotide-diphospho-sugar transferases"/>
    <property type="match status" value="1"/>
</dbReference>
<feature type="domain" description="Polysaccharide pyruvyl transferase" evidence="3">
    <location>
        <begin position="66"/>
        <end position="202"/>
    </location>
</feature>
<organism evidence="4 5">
    <name type="scientific">Paraburkholderia sacchari</name>
    <dbReference type="NCBI Taxonomy" id="159450"/>
    <lineage>
        <taxon>Bacteria</taxon>
        <taxon>Pseudomonadati</taxon>
        <taxon>Pseudomonadota</taxon>
        <taxon>Betaproteobacteria</taxon>
        <taxon>Burkholderiales</taxon>
        <taxon>Burkholderiaceae</taxon>
        <taxon>Paraburkholderia</taxon>
    </lineage>
</organism>
<dbReference type="Pfam" id="PF00535">
    <property type="entry name" value="Glycos_transf_2"/>
    <property type="match status" value="1"/>
</dbReference>
<dbReference type="Gene3D" id="3.40.50.2000">
    <property type="entry name" value="Glycogen Phosphorylase B"/>
    <property type="match status" value="1"/>
</dbReference>
<feature type="coiled-coil region" evidence="1">
    <location>
        <begin position="304"/>
        <end position="451"/>
    </location>
</feature>
<dbReference type="Proteomes" id="UP000030460">
    <property type="component" value="Unassembled WGS sequence"/>
</dbReference>
<dbReference type="EMBL" id="JTDB02000002">
    <property type="protein sequence ID" value="NLP61671.1"/>
    <property type="molecule type" value="Genomic_DNA"/>
</dbReference>
<dbReference type="InterPro" id="IPR007345">
    <property type="entry name" value="Polysacch_pyruvyl_Trfase"/>
</dbReference>
<keyword evidence="5" id="KW-1185">Reference proteome</keyword>
<comment type="caution">
    <text evidence="4">The sequence shown here is derived from an EMBL/GenBank/DDBJ whole genome shotgun (WGS) entry which is preliminary data.</text>
</comment>
<dbReference type="SUPFAM" id="SSF53756">
    <property type="entry name" value="UDP-Glycosyltransferase/glycogen phosphorylase"/>
    <property type="match status" value="1"/>
</dbReference>
<reference evidence="4" key="2">
    <citation type="submission" date="2020-04" db="EMBL/GenBank/DDBJ databases">
        <authorList>
            <person name="Alexandrino P."/>
            <person name="Mendonca T."/>
            <person name="Guaman L."/>
            <person name="Cherix J."/>
            <person name="Lozano-Sakalauskas G."/>
            <person name="Fujita A."/>
            <person name="Filho E.R."/>
            <person name="Long P."/>
            <person name="Padilla G."/>
            <person name="Taciro M.K."/>
            <person name="Gomez J.G."/>
            <person name="Silva L.F."/>
            <person name="Torres M."/>
        </authorList>
    </citation>
    <scope>NUCLEOTIDE SEQUENCE</scope>
    <source>
        <strain evidence="4">LMG 19450</strain>
    </source>
</reference>
<protein>
    <submittedName>
        <fullName evidence="4">Glycosyltransferase</fullName>
    </submittedName>
</protein>
<gene>
    <name evidence="4" type="ORF">NH14_010935</name>
</gene>
<evidence type="ECO:0000256" key="1">
    <source>
        <dbReference type="SAM" id="Coils"/>
    </source>
</evidence>
<proteinExistence type="predicted"/>
<dbReference type="CDD" id="cd03801">
    <property type="entry name" value="GT4_PimA-like"/>
    <property type="match status" value="1"/>
</dbReference>
<evidence type="ECO:0000259" key="3">
    <source>
        <dbReference type="Pfam" id="PF04230"/>
    </source>
</evidence>
<name>A0A8T6ZAD0_9BURK</name>
<dbReference type="PANTHER" id="PTHR43179">
    <property type="entry name" value="RHAMNOSYLTRANSFERASE WBBL"/>
    <property type="match status" value="1"/>
</dbReference>
<sequence>MAKNVEYWLRGKSVQNFGDFLSELFMDKLFYDTRLDACQIRLIGSCIDDGLLGAPAPGAQKEGIASKTVFWGCGLRHESSLSERCFESAEILAVRGPLTRSALRLGASTPIGDPGLLLPALIHPSDLRQGERQSILVPHFLDTRSDNELLRMSGCDVVVRPNIGNDFESIREFVDSVAHADFVLCGALHGAIAAVAYGRPFAFWDSGAIDLPFKWRDFAQSVSIPCEFMASLKDAREHYAQAIEPNLTIPVLWPLLLVAPFPVRPEAMIKVIEIDVGRHGQAAFEGRMPRNISARLQAIRTEQVARFEQRNIQLQNDREYAESEIAQLQNALAAVRAELVASREQLECARQEARAELNACTRELDGARQKLQQQRRESETIQSEVSRLTRSLAALKSELASSNQARVQADERAGEVVRDRDMWCAEAANSLQLLEHERQLLEHERQRLAVTETARIDALREANDVRFQRDTILLSTSWRLLAPFRSIGVRHPSLARVVRKAIKATWWTATLQIGYRYVAWRRHQTLIAQVEHVVAQNQGALDNTSPSDEECFVVNEVPSAHHNEDKNTETAVQDAHVEELVHEVTPAVATRDLRSAFLAWHGEAAIYFPPVVAPEVSVIIPAYKGLNDLLTCLRSLAAHRDTEPSFEVIVVDDCPDEPVLWAIPYSGGLIKLANTQNLGFLLTCNHGASVARGRYLCFLNSDTIVSPGWLSSLIEALEDTPRAGLAGGMLLNADGTIQDAGWTMLQNGWGHPIGRNRDARDGAYTYRRTVDCVTGACFAMPRGVFDDLCGLDPHYIPAFYEEFDFAFRARERGLLTIYEPRSKVVHLGSASYGAERRDYLSGVNHAKFTERFGAVLKHQPQTADDEFILRGSLGCGPVLLVVDGAIPQPDRHAGDVTLAAYLSLLATAGWRVVFAPINGVADGPSAEALERQGIELIRQPRSVNDWLAENGRHVQDVYLARPEIAPELIPAVRAHTNARIAYYTHDLHHIRMAREAELRGDAALVVAAENMRNVECKIFHDVDTVVSPSEDEAHIIEDFGINAAVRVIPPYFYEAENINARDAKHFASLSDVVFVGGFPHTPNVDAALFIANEIMPQVWRERPDVKLVLVGYAPPPEVLALAGPRVIVTGQVPKIEPYFDRARVLLAALRYGAGVKGKTVDALRLGVPVVTTPIGAEGIGIEPGRHAIVAETADELAAGVLGLLGDAQRCEALSRASAMLIQNRFSRAAAREAIGRVFSVERCSVCGFDAGIRMARALSTGNGVVCGSCQASGSVAGMGQAVLDMFARDGERSIAELARRRSDLRIHEVGQPSALTTILRAQPWFSTSGDIPSVLANAEIRDLDALIYNNSIDQEPEPVEIIRQAVSMLKSGGMVVFSVTQPSRVVEAAWREGFELTEYEVPIVGTSRRQVVLMYEAVREDNAGPISDRTFSTMREGADVLDTET</sequence>
<reference evidence="4" key="1">
    <citation type="journal article" date="2015" name="Genome Announc.">
        <title>Draft Genome Sequence of the Polyhydroxyalkanoate-Producing Bacterium Burkholderia sacchari LMG 19450 Isolated from Brazilian Sugarcane Plantation Soil.</title>
        <authorList>
            <person name="Alexandrino P.M."/>
            <person name="Mendonca T.T."/>
            <person name="Guaman Bautista L.P."/>
            <person name="Cherix J."/>
            <person name="Lozano-Sakalauskas G.C."/>
            <person name="Fujita A."/>
            <person name="Ramos Filho E."/>
            <person name="Long P."/>
            <person name="Padilla G."/>
            <person name="Taciro M.K."/>
            <person name="Gomez J.G."/>
            <person name="Silva L.F."/>
        </authorList>
    </citation>
    <scope>NUCLEOTIDE SEQUENCE</scope>
    <source>
        <strain evidence="4">LMG 19450</strain>
    </source>
</reference>
<dbReference type="InterPro" id="IPR029044">
    <property type="entry name" value="Nucleotide-diphossugar_trans"/>
</dbReference>
<dbReference type="Pfam" id="PF04230">
    <property type="entry name" value="PS_pyruv_trans"/>
    <property type="match status" value="1"/>
</dbReference>
<dbReference type="PANTHER" id="PTHR43179:SF7">
    <property type="entry name" value="RHAMNOSYLTRANSFERASE WBBL"/>
    <property type="match status" value="1"/>
</dbReference>
<dbReference type="Gene3D" id="3.90.550.10">
    <property type="entry name" value="Spore Coat Polysaccharide Biosynthesis Protein SpsA, Chain A"/>
    <property type="match status" value="1"/>
</dbReference>
<accession>A0A8T6ZAD0</accession>